<evidence type="ECO:0000313" key="4">
    <source>
        <dbReference type="Proteomes" id="UP000033354"/>
    </source>
</evidence>
<organism evidence="3 4">
    <name type="scientific">Enterobacter chengduensis</name>
    <dbReference type="NCBI Taxonomy" id="2494701"/>
    <lineage>
        <taxon>Bacteria</taxon>
        <taxon>Pseudomonadati</taxon>
        <taxon>Pseudomonadota</taxon>
        <taxon>Gammaproteobacteria</taxon>
        <taxon>Enterobacterales</taxon>
        <taxon>Enterobacteriaceae</taxon>
        <taxon>Enterobacter</taxon>
        <taxon>Enterobacter cloacae complex</taxon>
    </lineage>
</organism>
<dbReference type="GO" id="GO:0015643">
    <property type="term" value="F:toxic substance binding"/>
    <property type="evidence" value="ECO:0007669"/>
    <property type="project" value="InterPro"/>
</dbReference>
<dbReference type="PRINTS" id="PR01299">
    <property type="entry name" value="PYOCIN"/>
</dbReference>
<dbReference type="InterPro" id="IPR035900">
    <property type="entry name" value="Colicin_E_sf"/>
</dbReference>
<protein>
    <submittedName>
        <fullName evidence="3">Colicin immunity protein</fullName>
    </submittedName>
</protein>
<accession>A0AAW3HGF1</accession>
<dbReference type="SUPFAM" id="SSF47345">
    <property type="entry name" value="Colicin E immunity proteins"/>
    <property type="match status" value="1"/>
</dbReference>
<proteinExistence type="inferred from homology"/>
<dbReference type="GeneID" id="63144172"/>
<keyword evidence="2" id="KW-0079">Bacteriocin immunity</keyword>
<dbReference type="RefSeq" id="WP_032642188.1">
    <property type="nucleotide sequence ID" value="NZ_CP043318.1"/>
</dbReference>
<comment type="similarity">
    <text evidence="1">Belongs to the colicins ColE2/ColE8/ColE9 and pyocins S1/S2 family.</text>
</comment>
<dbReference type="CDD" id="cd16363">
    <property type="entry name" value="Col_Im_like"/>
    <property type="match status" value="1"/>
</dbReference>
<evidence type="ECO:0000256" key="2">
    <source>
        <dbReference type="ARBA" id="ARBA00023025"/>
    </source>
</evidence>
<dbReference type="AlphaFoldDB" id="A0AAW3HGF1"/>
<reference evidence="3 4" key="1">
    <citation type="submission" date="2015-02" db="EMBL/GenBank/DDBJ databases">
        <authorList>
            <person name="Adams M."/>
            <person name="Sutton G."/>
            <person name="Nelson K."/>
            <person name="Bonomo R."/>
            <person name="McCorrison J."/>
            <person name="Sanka R."/>
            <person name="Brinkac L."/>
            <person name="Nierman W."/>
        </authorList>
    </citation>
    <scope>NUCLEOTIDE SEQUENCE [LARGE SCALE GENOMIC DNA]</scope>
    <source>
        <strain evidence="3 4">CIDEIMsCOL9</strain>
    </source>
</reference>
<sequence length="86" mass="10091">MTVQKTLSDYTEREFLDLVRKIYNAEGPTEEDDNRRVREFRRLTEHPSGSDLIFYPEEGKEDSPEGIVKEVKEWRIANGKPGFKES</sequence>
<dbReference type="EMBL" id="JZKT01000020">
    <property type="protein sequence ID" value="KJX35559.1"/>
    <property type="molecule type" value="Genomic_DNA"/>
</dbReference>
<keyword evidence="4" id="KW-1185">Reference proteome</keyword>
<evidence type="ECO:0000256" key="1">
    <source>
        <dbReference type="ARBA" id="ARBA00009346"/>
    </source>
</evidence>
<gene>
    <name evidence="3" type="ORF">SG71_13450</name>
</gene>
<dbReference type="Pfam" id="PF01320">
    <property type="entry name" value="Colicin_Pyocin"/>
    <property type="match status" value="1"/>
</dbReference>
<evidence type="ECO:0000313" key="3">
    <source>
        <dbReference type="EMBL" id="KJX35559.1"/>
    </source>
</evidence>
<name>A0AAW3HGF1_9ENTR</name>
<dbReference type="Gene3D" id="1.10.1200.20">
    <property type="entry name" value="Colicin E immunity protein"/>
    <property type="match status" value="1"/>
</dbReference>
<comment type="caution">
    <text evidence="3">The sequence shown here is derived from an EMBL/GenBank/DDBJ whole genome shotgun (WGS) entry which is preliminary data.</text>
</comment>
<dbReference type="GO" id="GO:0030153">
    <property type="term" value="P:bacteriocin immunity"/>
    <property type="evidence" value="ECO:0007669"/>
    <property type="project" value="UniProtKB-KW"/>
</dbReference>
<dbReference type="Proteomes" id="UP000033354">
    <property type="component" value="Unassembled WGS sequence"/>
</dbReference>
<dbReference type="InterPro" id="IPR000290">
    <property type="entry name" value="Colicin_pyocin"/>
</dbReference>